<dbReference type="SMART" id="SM00822">
    <property type="entry name" value="PKS_KR"/>
    <property type="match status" value="1"/>
</dbReference>
<protein>
    <submittedName>
        <fullName evidence="4">SDR family oxidoreductase</fullName>
    </submittedName>
</protein>
<dbReference type="Proteomes" id="UP001611383">
    <property type="component" value="Chromosome"/>
</dbReference>
<dbReference type="PANTHER" id="PTHR43669">
    <property type="entry name" value="5-KETO-D-GLUCONATE 5-REDUCTASE"/>
    <property type="match status" value="1"/>
</dbReference>
<keyword evidence="2" id="KW-0560">Oxidoreductase</keyword>
<dbReference type="InterPro" id="IPR036291">
    <property type="entry name" value="NAD(P)-bd_dom_sf"/>
</dbReference>
<dbReference type="RefSeq" id="WP_395811868.1">
    <property type="nucleotide sequence ID" value="NZ_CP043494.1"/>
</dbReference>
<dbReference type="InterPro" id="IPR002347">
    <property type="entry name" value="SDR_fam"/>
</dbReference>
<dbReference type="Gene3D" id="3.40.50.720">
    <property type="entry name" value="NAD(P)-binding Rossmann-like Domain"/>
    <property type="match status" value="1"/>
</dbReference>
<dbReference type="PRINTS" id="PR00081">
    <property type="entry name" value="GDHRDH"/>
</dbReference>
<gene>
    <name evidence="4" type="ORF">F0U60_51325</name>
</gene>
<dbReference type="InterPro" id="IPR057326">
    <property type="entry name" value="KR_dom"/>
</dbReference>
<evidence type="ECO:0000259" key="3">
    <source>
        <dbReference type="SMART" id="SM00822"/>
    </source>
</evidence>
<accession>A0ABY9X872</accession>
<reference evidence="4 5" key="1">
    <citation type="submission" date="2019-08" db="EMBL/GenBank/DDBJ databases">
        <title>Archangium and Cystobacter genomes.</title>
        <authorList>
            <person name="Chen I.-C.K."/>
            <person name="Wielgoss S."/>
        </authorList>
    </citation>
    <scope>NUCLEOTIDE SEQUENCE [LARGE SCALE GENOMIC DNA]</scope>
    <source>
        <strain evidence="4 5">Cbm 6</strain>
    </source>
</reference>
<keyword evidence="5" id="KW-1185">Reference proteome</keyword>
<comment type="similarity">
    <text evidence="1">Belongs to the short-chain dehydrogenases/reductases (SDR) family.</text>
</comment>
<dbReference type="PROSITE" id="PS00061">
    <property type="entry name" value="ADH_SHORT"/>
    <property type="match status" value="1"/>
</dbReference>
<sequence length="254" mass="26682">MDNRYAGKKAVVTGGTIGMGLATVKALLDGGAEVLLTGRSEKNLEAARRELGPRAHVVRSDTSSLADIDALARAVEEKLGRVDFVFINAGVAQLAPLGKVSEAEYDEMFNVNTKGAYFTAQKLAPLVLEGGSFVFTTAVSNVMGYPGMSVYSGSKAAVRSFVQVFAAELLPRSIRVNAVSPGFIKTPTLAMAKASKEELAAFEQEGNTVTPMGRIGTSEEVAKAALFLAFDATFTTGTELVVDGGLTTVNAPHR</sequence>
<evidence type="ECO:0000256" key="2">
    <source>
        <dbReference type="ARBA" id="ARBA00023002"/>
    </source>
</evidence>
<proteinExistence type="inferred from homology"/>
<name>A0ABY9X872_9BACT</name>
<dbReference type="SUPFAM" id="SSF51735">
    <property type="entry name" value="NAD(P)-binding Rossmann-fold domains"/>
    <property type="match status" value="1"/>
</dbReference>
<evidence type="ECO:0000256" key="1">
    <source>
        <dbReference type="ARBA" id="ARBA00006484"/>
    </source>
</evidence>
<dbReference type="InterPro" id="IPR020904">
    <property type="entry name" value="Sc_DH/Rdtase_CS"/>
</dbReference>
<dbReference type="PANTHER" id="PTHR43669:SF3">
    <property type="entry name" value="ALCOHOL DEHYDROGENASE, PUTATIVE (AFU_ORTHOLOGUE AFUA_3G03445)-RELATED"/>
    <property type="match status" value="1"/>
</dbReference>
<evidence type="ECO:0000313" key="5">
    <source>
        <dbReference type="Proteomes" id="UP001611383"/>
    </source>
</evidence>
<dbReference type="Pfam" id="PF13561">
    <property type="entry name" value="adh_short_C2"/>
    <property type="match status" value="1"/>
</dbReference>
<evidence type="ECO:0000313" key="4">
    <source>
        <dbReference type="EMBL" id="WNG51598.1"/>
    </source>
</evidence>
<dbReference type="EMBL" id="CP043494">
    <property type="protein sequence ID" value="WNG51598.1"/>
    <property type="molecule type" value="Genomic_DNA"/>
</dbReference>
<feature type="domain" description="Ketoreductase" evidence="3">
    <location>
        <begin position="8"/>
        <end position="182"/>
    </location>
</feature>
<organism evidence="4 5">
    <name type="scientific">Archangium minus</name>
    <dbReference type="NCBI Taxonomy" id="83450"/>
    <lineage>
        <taxon>Bacteria</taxon>
        <taxon>Pseudomonadati</taxon>
        <taxon>Myxococcota</taxon>
        <taxon>Myxococcia</taxon>
        <taxon>Myxococcales</taxon>
        <taxon>Cystobacterineae</taxon>
        <taxon>Archangiaceae</taxon>
        <taxon>Archangium</taxon>
    </lineage>
</organism>
<dbReference type="CDD" id="cd05233">
    <property type="entry name" value="SDR_c"/>
    <property type="match status" value="1"/>
</dbReference>